<organism evidence="1">
    <name type="scientific">uncultured Sulfurovum sp</name>
    <dbReference type="NCBI Taxonomy" id="269237"/>
    <lineage>
        <taxon>Bacteria</taxon>
        <taxon>Pseudomonadati</taxon>
        <taxon>Campylobacterota</taxon>
        <taxon>Epsilonproteobacteria</taxon>
        <taxon>Campylobacterales</taxon>
        <taxon>Sulfurovaceae</taxon>
        <taxon>Sulfurovum</taxon>
        <taxon>environmental samples</taxon>
    </lineage>
</organism>
<dbReference type="EMBL" id="CACVAP010000065">
    <property type="protein sequence ID" value="CAA6812134.1"/>
    <property type="molecule type" value="Genomic_DNA"/>
</dbReference>
<name>A0A6S6T1C4_9BACT</name>
<reference evidence="1" key="1">
    <citation type="submission" date="2020-01" db="EMBL/GenBank/DDBJ databases">
        <authorList>
            <person name="Meier V. D."/>
            <person name="Meier V D."/>
        </authorList>
    </citation>
    <scope>NUCLEOTIDE SEQUENCE</scope>
    <source>
        <strain evidence="1">HLG_WM_MAG_06</strain>
    </source>
</reference>
<proteinExistence type="predicted"/>
<protein>
    <submittedName>
        <fullName evidence="1">Uncharacterized protein</fullName>
    </submittedName>
</protein>
<dbReference type="AlphaFoldDB" id="A0A6S6T1C4"/>
<evidence type="ECO:0000313" key="1">
    <source>
        <dbReference type="EMBL" id="CAA6812134.1"/>
    </source>
</evidence>
<sequence length="169" mass="19147">MRLIFSILLTLTLLNGGGVLDVDWSSIDKSQQKPTAPYPRVLAEGIKDVTLPTYLSSSYAYKENMSIVADRYFYSISFDLEGATVLFEGDRTFQETVSPSNPEFQKIMQKTNPIEFSRSEKIMMAEYQRHGANYTISVECDKPDSDKRCIQEEFIRGLYSSLIMVGGHS</sequence>
<accession>A0A6S6T1C4</accession>
<gene>
    <name evidence="1" type="ORF">HELGO_WM18560</name>
</gene>